<protein>
    <submittedName>
        <fullName evidence="4">TBC1 domain family member 30-like</fullName>
    </submittedName>
</protein>
<dbReference type="SMART" id="SM00164">
    <property type="entry name" value="TBC"/>
    <property type="match status" value="1"/>
</dbReference>
<dbReference type="PANTHER" id="PTHR13399">
    <property type="entry name" value="TRANSLOCON-ASSOCIATED PROTEIN TRAP , GAMMA SUBUNIT"/>
    <property type="match status" value="1"/>
</dbReference>
<dbReference type="GeneID" id="102806365"/>
<feature type="compositionally biased region" description="Low complexity" evidence="1">
    <location>
        <begin position="821"/>
        <end position="839"/>
    </location>
</feature>
<accession>A0ABM0MG95</accession>
<gene>
    <name evidence="4" type="primary">LOC102806365</name>
</gene>
<feature type="compositionally biased region" description="Low complexity" evidence="1">
    <location>
        <begin position="520"/>
        <end position="529"/>
    </location>
</feature>
<feature type="compositionally biased region" description="Basic residues" evidence="1">
    <location>
        <begin position="703"/>
        <end position="745"/>
    </location>
</feature>
<evidence type="ECO:0000313" key="3">
    <source>
        <dbReference type="Proteomes" id="UP000694865"/>
    </source>
</evidence>
<evidence type="ECO:0000256" key="1">
    <source>
        <dbReference type="SAM" id="MobiDB-lite"/>
    </source>
</evidence>
<feature type="region of interest" description="Disordered" evidence="1">
    <location>
        <begin position="516"/>
        <end position="614"/>
    </location>
</feature>
<proteinExistence type="predicted"/>
<dbReference type="PROSITE" id="PS50086">
    <property type="entry name" value="TBC_RABGAP"/>
    <property type="match status" value="1"/>
</dbReference>
<dbReference type="InterPro" id="IPR032738">
    <property type="entry name" value="Tbc1d30_C"/>
</dbReference>
<dbReference type="Pfam" id="PF15733">
    <property type="entry name" value="DUF4682"/>
    <property type="match status" value="1"/>
</dbReference>
<dbReference type="Gene3D" id="1.10.8.270">
    <property type="entry name" value="putative rabgap domain of human tbc1 domain family member 14 like domains"/>
    <property type="match status" value="1"/>
</dbReference>
<feature type="compositionally biased region" description="Polar residues" evidence="1">
    <location>
        <begin position="869"/>
        <end position="879"/>
    </location>
</feature>
<keyword evidence="3" id="KW-1185">Reference proteome</keyword>
<organism evidence="3 4">
    <name type="scientific">Saccoglossus kowalevskii</name>
    <name type="common">Acorn worm</name>
    <dbReference type="NCBI Taxonomy" id="10224"/>
    <lineage>
        <taxon>Eukaryota</taxon>
        <taxon>Metazoa</taxon>
        <taxon>Hemichordata</taxon>
        <taxon>Enteropneusta</taxon>
        <taxon>Harrimaniidae</taxon>
        <taxon>Saccoglossus</taxon>
    </lineage>
</organism>
<reference evidence="4" key="1">
    <citation type="submission" date="2025-08" db="UniProtKB">
        <authorList>
            <consortium name="RefSeq"/>
        </authorList>
    </citation>
    <scope>IDENTIFICATION</scope>
    <source>
        <tissue evidence="4">Testes</tissue>
    </source>
</reference>
<dbReference type="InterPro" id="IPR035969">
    <property type="entry name" value="Rab-GAP_TBC_sf"/>
</dbReference>
<dbReference type="Pfam" id="PF00566">
    <property type="entry name" value="RabGAP-TBC"/>
    <property type="match status" value="1"/>
</dbReference>
<dbReference type="Proteomes" id="UP000694865">
    <property type="component" value="Unplaced"/>
</dbReference>
<name>A0ABM0MG95_SACKO</name>
<feature type="compositionally biased region" description="Polar residues" evidence="1">
    <location>
        <begin position="762"/>
        <end position="785"/>
    </location>
</feature>
<dbReference type="Gene3D" id="1.10.472.80">
    <property type="entry name" value="Ypt/Rab-GAP domain of gyp1p, domain 3"/>
    <property type="match status" value="1"/>
</dbReference>
<dbReference type="SUPFAM" id="SSF47923">
    <property type="entry name" value="Ypt/Rab-GAP domain of gyp1p"/>
    <property type="match status" value="2"/>
</dbReference>
<evidence type="ECO:0000259" key="2">
    <source>
        <dbReference type="PROSITE" id="PS50086"/>
    </source>
</evidence>
<feature type="compositionally biased region" description="Polar residues" evidence="1">
    <location>
        <begin position="590"/>
        <end position="599"/>
    </location>
</feature>
<dbReference type="InterPro" id="IPR000195">
    <property type="entry name" value="Rab-GAP-TBC_dom"/>
</dbReference>
<evidence type="ECO:0000313" key="4">
    <source>
        <dbReference type="RefSeq" id="XP_006819036.1"/>
    </source>
</evidence>
<feature type="region of interest" description="Disordered" evidence="1">
    <location>
        <begin position="657"/>
        <end position="879"/>
    </location>
</feature>
<feature type="compositionally biased region" description="Polar residues" evidence="1">
    <location>
        <begin position="567"/>
        <end position="581"/>
    </location>
</feature>
<dbReference type="RefSeq" id="XP_006819036.1">
    <property type="nucleotide sequence ID" value="XM_006818973.1"/>
</dbReference>
<sequence>MRFSIEPLPGKNGYQQWYDALKAVVRLPRGIPHEFRRQIWLCLADNHIRSIKVDWEKTVKLAFNERSNPDDDKLGIQIVKDLHRTGCSGFCGQEAEEDRVVLKRVLLAYARWNKAVGYCQGFNVLAALILEVMQRKEDDALKMMIYLIDHVLPESYFANNLRALSVDMAVFRQLLQIKLPQLSKHLDNLQKAANDDANGHYEPPLTNVFTMQWFLTLFATCLPKPIVLRVWDCVFLEGSEILLRTALAIWAKLGDRIEGCQSADDFYTSMGFLTHEMLHIGLVSGDELIQTIYNMAPFPFPHLDEIREKFMYSITPFTPVGTLEKSVKNKEKPRRSVTSDEEIDLDEDDLQAINCFGVFMPPSPQRKLENGEIGSSNDITNVSPGAFSSSSDMSFSQKISSSMLERMSLDIYSLKRQYWRIQERQQQAHVIYGSGSSVKPTDTQVDARPKMVRKNITPHIEKPPVMNHLFVGKKGLGARNKRVTIGPRIASPTQNHASAVNHLRIRAHVNAHVAKTIATSPQSSSSDNSPAEDKESPVDIATNEKVTNGMDENETGSEVAMTENVERSSSSGDDQTNLDQDCSSDDSNELDTSVENNSGIEKVENNTEVSEETTAAEPKLAVLIDLEGINDDMKKKTSQSNKFHFDVTSIAAKLTEEATKTNGKPKQINSQEDAKPNDRPRLLDLSRQTNGKSAANELDQKQQHVRKGSHHNGRIHHHTLRTHHKHNQQYRTPRQVHQHHPHHRHSQEFKDKKPMTLLEMATQATTVSAHRSGSIDTSSESQHPNETAVLPVQTVEERIATFSLKDKKKRTRSKSTEQLISPTSPSESNSKSKSFNPFPQRQLKSGLSQAKCGNKFGLYNGNNPKDRSLISQADSLQIS</sequence>
<feature type="compositionally biased region" description="Basic and acidic residues" evidence="1">
    <location>
        <begin position="672"/>
        <end position="684"/>
    </location>
</feature>
<feature type="compositionally biased region" description="Polar residues" evidence="1">
    <location>
        <begin position="660"/>
        <end position="671"/>
    </location>
</feature>
<feature type="domain" description="Rab-GAP TBC" evidence="2">
    <location>
        <begin position="30"/>
        <end position="238"/>
    </location>
</feature>
<dbReference type="PANTHER" id="PTHR13399:SF4">
    <property type="entry name" value="TBC1 DOMAIN FAMILY MEMBER 30"/>
    <property type="match status" value="1"/>
</dbReference>